<proteinExistence type="predicted"/>
<dbReference type="GO" id="GO:0004674">
    <property type="term" value="F:protein serine/threonine kinase activity"/>
    <property type="evidence" value="ECO:0007669"/>
    <property type="project" value="UniProtKB-KW"/>
</dbReference>
<comment type="catalytic activity">
    <reaction evidence="8">
        <text>L-seryl-[protein] + ATP = O-phospho-L-seryl-[protein] + ADP + H(+)</text>
        <dbReference type="Rhea" id="RHEA:17989"/>
        <dbReference type="Rhea" id="RHEA-COMP:9863"/>
        <dbReference type="Rhea" id="RHEA-COMP:11604"/>
        <dbReference type="ChEBI" id="CHEBI:15378"/>
        <dbReference type="ChEBI" id="CHEBI:29999"/>
        <dbReference type="ChEBI" id="CHEBI:30616"/>
        <dbReference type="ChEBI" id="CHEBI:83421"/>
        <dbReference type="ChEBI" id="CHEBI:456216"/>
        <dbReference type="EC" id="2.7.11.1"/>
    </reaction>
</comment>
<dbReference type="PANTHER" id="PTHR24363:SF0">
    <property type="entry name" value="SERINE_THREONINE KINASE LIKE DOMAIN CONTAINING 1"/>
    <property type="match status" value="1"/>
</dbReference>
<dbReference type="KEGG" id="rsin:B6N60_02441"/>
<keyword evidence="11" id="KW-1185">Reference proteome</keyword>
<dbReference type="SMART" id="SM00220">
    <property type="entry name" value="S_TKc"/>
    <property type="match status" value="1"/>
</dbReference>
<evidence type="ECO:0000313" key="10">
    <source>
        <dbReference type="EMBL" id="QXE23750.1"/>
    </source>
</evidence>
<comment type="catalytic activity">
    <reaction evidence="7">
        <text>L-threonyl-[protein] + ATP = O-phospho-L-threonyl-[protein] + ADP + H(+)</text>
        <dbReference type="Rhea" id="RHEA:46608"/>
        <dbReference type="Rhea" id="RHEA-COMP:11060"/>
        <dbReference type="Rhea" id="RHEA-COMP:11605"/>
        <dbReference type="ChEBI" id="CHEBI:15378"/>
        <dbReference type="ChEBI" id="CHEBI:30013"/>
        <dbReference type="ChEBI" id="CHEBI:30616"/>
        <dbReference type="ChEBI" id="CHEBI:61977"/>
        <dbReference type="ChEBI" id="CHEBI:456216"/>
        <dbReference type="EC" id="2.7.11.1"/>
    </reaction>
</comment>
<evidence type="ECO:0000259" key="9">
    <source>
        <dbReference type="PROSITE" id="PS50011"/>
    </source>
</evidence>
<evidence type="ECO:0000313" key="11">
    <source>
        <dbReference type="Proteomes" id="UP000683511"/>
    </source>
</evidence>
<dbReference type="InterPro" id="IPR011009">
    <property type="entry name" value="Kinase-like_dom_sf"/>
</dbReference>
<dbReference type="EC" id="2.7.11.1" evidence="1"/>
<evidence type="ECO:0000256" key="2">
    <source>
        <dbReference type="ARBA" id="ARBA00022527"/>
    </source>
</evidence>
<accession>A0A975T8A7</accession>
<dbReference type="Proteomes" id="UP000683511">
    <property type="component" value="Chromosome"/>
</dbReference>
<name>A0A975T8A7_9NOST</name>
<evidence type="ECO:0000256" key="1">
    <source>
        <dbReference type="ARBA" id="ARBA00012513"/>
    </source>
</evidence>
<dbReference type="Pfam" id="PF00069">
    <property type="entry name" value="Pkinase"/>
    <property type="match status" value="1"/>
</dbReference>
<feature type="domain" description="Protein kinase" evidence="9">
    <location>
        <begin position="28"/>
        <end position="281"/>
    </location>
</feature>
<evidence type="ECO:0000256" key="4">
    <source>
        <dbReference type="ARBA" id="ARBA00022741"/>
    </source>
</evidence>
<dbReference type="Gene3D" id="1.10.510.10">
    <property type="entry name" value="Transferase(Phosphotransferase) domain 1"/>
    <property type="match status" value="1"/>
</dbReference>
<dbReference type="InterPro" id="IPR000719">
    <property type="entry name" value="Prot_kinase_dom"/>
</dbReference>
<keyword evidence="5 10" id="KW-0418">Kinase</keyword>
<dbReference type="RefSeq" id="WP_190604669.1">
    <property type="nucleotide sequence ID" value="NZ_CP021056.1"/>
</dbReference>
<dbReference type="PANTHER" id="PTHR24363">
    <property type="entry name" value="SERINE/THREONINE PROTEIN KINASE"/>
    <property type="match status" value="1"/>
</dbReference>
<dbReference type="CDD" id="cd14014">
    <property type="entry name" value="STKc_PknB_like"/>
    <property type="match status" value="1"/>
</dbReference>
<dbReference type="EMBL" id="CP021056">
    <property type="protein sequence ID" value="QXE23750.1"/>
    <property type="molecule type" value="Genomic_DNA"/>
</dbReference>
<evidence type="ECO:0000256" key="5">
    <source>
        <dbReference type="ARBA" id="ARBA00022777"/>
    </source>
</evidence>
<dbReference type="PROSITE" id="PS50011">
    <property type="entry name" value="PROTEIN_KINASE_DOM"/>
    <property type="match status" value="1"/>
</dbReference>
<dbReference type="AlphaFoldDB" id="A0A975T8A7"/>
<evidence type="ECO:0000256" key="7">
    <source>
        <dbReference type="ARBA" id="ARBA00047899"/>
    </source>
</evidence>
<keyword evidence="3" id="KW-0808">Transferase</keyword>
<dbReference type="InterPro" id="IPR008271">
    <property type="entry name" value="Ser/Thr_kinase_AS"/>
</dbReference>
<sequence>MSISQLDVQQNQKLYRENHYPDFSQFGYGVIRKLGCNQAGGRTIYLADDLKSQRKVVIKEFSLASNIFDWSGVRVYERERDILQKLNHPRIPCYLGSFETATSFCLVQEYKSASCLGISRNFQPGEIKKIALSILEILVYLQQQNTPIIHLDIKPDNILVDENLNAYLVDFGLARTKNERKSFSTLVAGTPGFVPPEEYSGDLLTEASDLYSLGVTLICLLTQTRSADIHQLMDDGRHFLWKNLLTPISHDLRLWLRKMVAPSRKRRYVNAKAALKALESIQLIGQGQQRGNFSTVSERNRLITMVGWGTVSALAVIATNVLMLQPEDRIFLEVQIDQELELMPVTANSKLE</sequence>
<evidence type="ECO:0000256" key="3">
    <source>
        <dbReference type="ARBA" id="ARBA00022679"/>
    </source>
</evidence>
<dbReference type="Gene3D" id="3.30.200.20">
    <property type="entry name" value="Phosphorylase Kinase, domain 1"/>
    <property type="match status" value="1"/>
</dbReference>
<gene>
    <name evidence="10" type="ORF">B6N60_02441</name>
</gene>
<evidence type="ECO:0000256" key="6">
    <source>
        <dbReference type="ARBA" id="ARBA00022840"/>
    </source>
</evidence>
<evidence type="ECO:0000256" key="8">
    <source>
        <dbReference type="ARBA" id="ARBA00048679"/>
    </source>
</evidence>
<organism evidence="10 11">
    <name type="scientific">Richelia sinica FACHB-800</name>
    <dbReference type="NCBI Taxonomy" id="1357546"/>
    <lineage>
        <taxon>Bacteria</taxon>
        <taxon>Bacillati</taxon>
        <taxon>Cyanobacteriota</taxon>
        <taxon>Cyanophyceae</taxon>
        <taxon>Nostocales</taxon>
        <taxon>Nostocaceae</taxon>
        <taxon>Richelia</taxon>
    </lineage>
</organism>
<keyword evidence="4" id="KW-0547">Nucleotide-binding</keyword>
<keyword evidence="6" id="KW-0067">ATP-binding</keyword>
<dbReference type="GO" id="GO:0005524">
    <property type="term" value="F:ATP binding"/>
    <property type="evidence" value="ECO:0007669"/>
    <property type="project" value="UniProtKB-KW"/>
</dbReference>
<keyword evidence="2 10" id="KW-0723">Serine/threonine-protein kinase</keyword>
<dbReference type="SUPFAM" id="SSF56112">
    <property type="entry name" value="Protein kinase-like (PK-like)"/>
    <property type="match status" value="1"/>
</dbReference>
<protein>
    <recommendedName>
        <fullName evidence="1">non-specific serine/threonine protein kinase</fullName>
        <ecNumber evidence="1">2.7.11.1</ecNumber>
    </recommendedName>
</protein>
<dbReference type="PROSITE" id="PS00108">
    <property type="entry name" value="PROTEIN_KINASE_ST"/>
    <property type="match status" value="1"/>
</dbReference>
<reference evidence="10" key="1">
    <citation type="submission" date="2017-04" db="EMBL/GenBank/DDBJ databases">
        <title>Genome deletions in a multicellular cyanobacterial endosymbiont for morphological adaptation in marine diatoms.</title>
        <authorList>
            <person name="Wang Y."/>
            <person name="Gao H."/>
            <person name="Li R."/>
            <person name="Xu X."/>
        </authorList>
    </citation>
    <scope>NUCLEOTIDE SEQUENCE</scope>
    <source>
        <strain evidence="10">FACHB 800</strain>
    </source>
</reference>